<keyword evidence="2" id="KW-1185">Reference proteome</keyword>
<sequence>MSQQTPLDDVLRERLQPDEFALYQRLHAAHFFWWKAHRLSVPGSLRGLRSLLHRAGAVSLQRDQVHKTSQPFYDYAAELGLPLDRFDIDDRLTGMQHPGHPGQRYFSEPGDCLAMYANTRLGWVSHGVGNALTFSLPDTLRNCLRDEAREDGWSTLTAYRCPPFVDALRRLEFWSVADFAARLAGRHGLAEEAAEAPIDALAALVDDASDGIDLTAVRRLADDADALLAEHRPTYAQAGEAFAFAAVLGVLLDQLTARITVPNGMNFWYPLTEAALTATRQFLPRLRDLVESAGTDHDRLTSALDELAADCRAYLDAPNARHEPGPAWRDLTEATADHLRALGFAMRRHRRDDVKNADTVFTASNALWRWVFFHDHRRLRPDLEGLGLTRADRDRAAGVVLRWLHRPWAVLSAEDVGPAFRGMVPGDEENGVQRAFMVLGDLLRSEPGLYLQKAFNVADPDRAGALLLRLIDSRYVLHACRQRVQYLRFEDEDDNLRVQGRLLIEMFTAWAYGDDRRMDRLEDDMEDVVRLLRDGAPWCQEFLNADRPVTTRQRTFAAQYQTDPEAWCKRLFRFDDPGFFVDEHLGFMPPERFSFLQA</sequence>
<evidence type="ECO:0000313" key="2">
    <source>
        <dbReference type="Proteomes" id="UP001595912"/>
    </source>
</evidence>
<dbReference type="RefSeq" id="WP_380128109.1">
    <property type="nucleotide sequence ID" value="NZ_JBHSIU010000126.1"/>
</dbReference>
<name>A0ABV9WFE5_9ACTN</name>
<protein>
    <submittedName>
        <fullName evidence="1">Uncharacterized protein</fullName>
    </submittedName>
</protein>
<accession>A0ABV9WFE5</accession>
<proteinExistence type="predicted"/>
<organism evidence="1 2">
    <name type="scientific">Dactylosporangium cerinum</name>
    <dbReference type="NCBI Taxonomy" id="1434730"/>
    <lineage>
        <taxon>Bacteria</taxon>
        <taxon>Bacillati</taxon>
        <taxon>Actinomycetota</taxon>
        <taxon>Actinomycetes</taxon>
        <taxon>Micromonosporales</taxon>
        <taxon>Micromonosporaceae</taxon>
        <taxon>Dactylosporangium</taxon>
    </lineage>
</organism>
<gene>
    <name evidence="1" type="ORF">ACFPIJ_57865</name>
</gene>
<evidence type="ECO:0000313" key="1">
    <source>
        <dbReference type="EMBL" id="MFC5007466.1"/>
    </source>
</evidence>
<reference evidence="2" key="1">
    <citation type="journal article" date="2019" name="Int. J. Syst. Evol. Microbiol.">
        <title>The Global Catalogue of Microorganisms (GCM) 10K type strain sequencing project: providing services to taxonomists for standard genome sequencing and annotation.</title>
        <authorList>
            <consortium name="The Broad Institute Genomics Platform"/>
            <consortium name="The Broad Institute Genome Sequencing Center for Infectious Disease"/>
            <person name="Wu L."/>
            <person name="Ma J."/>
        </authorList>
    </citation>
    <scope>NUCLEOTIDE SEQUENCE [LARGE SCALE GENOMIC DNA]</scope>
    <source>
        <strain evidence="2">CGMCC 4.7152</strain>
    </source>
</reference>
<dbReference type="Proteomes" id="UP001595912">
    <property type="component" value="Unassembled WGS sequence"/>
</dbReference>
<comment type="caution">
    <text evidence="1">The sequence shown here is derived from an EMBL/GenBank/DDBJ whole genome shotgun (WGS) entry which is preliminary data.</text>
</comment>
<dbReference type="EMBL" id="JBHSIU010000126">
    <property type="protein sequence ID" value="MFC5007466.1"/>
    <property type="molecule type" value="Genomic_DNA"/>
</dbReference>